<dbReference type="PANTHER" id="PTHR30024:SF47">
    <property type="entry name" value="TAURINE-BINDING PERIPLASMIC PROTEIN"/>
    <property type="match status" value="1"/>
</dbReference>
<evidence type="ECO:0000259" key="4">
    <source>
        <dbReference type="Pfam" id="PF09084"/>
    </source>
</evidence>
<protein>
    <submittedName>
        <fullName evidence="5">ABC transporter substrate-binding protein</fullName>
    </submittedName>
</protein>
<dbReference type="InterPro" id="IPR015168">
    <property type="entry name" value="SsuA/THI5"/>
</dbReference>
<organism evidence="5">
    <name type="scientific">hydrothermal vent metagenome</name>
    <dbReference type="NCBI Taxonomy" id="652676"/>
    <lineage>
        <taxon>unclassified sequences</taxon>
        <taxon>metagenomes</taxon>
        <taxon>ecological metagenomes</taxon>
    </lineage>
</organism>
<proteinExistence type="inferred from homology"/>
<reference evidence="5" key="1">
    <citation type="submission" date="2015-10" db="EMBL/GenBank/DDBJ databases">
        <authorList>
            <person name="Gilbert D.G."/>
        </authorList>
    </citation>
    <scope>NUCLEOTIDE SEQUENCE</scope>
</reference>
<evidence type="ECO:0000313" key="5">
    <source>
        <dbReference type="EMBL" id="CUV02415.1"/>
    </source>
</evidence>
<keyword evidence="3" id="KW-0732">Signal</keyword>
<dbReference type="PANTHER" id="PTHR30024">
    <property type="entry name" value="ALIPHATIC SULFONATES-BINDING PROTEIN-RELATED"/>
    <property type="match status" value="1"/>
</dbReference>
<dbReference type="Gene3D" id="3.40.190.10">
    <property type="entry name" value="Periplasmic binding protein-like II"/>
    <property type="match status" value="2"/>
</dbReference>
<accession>A0A160VAM4</accession>
<feature type="domain" description="SsuA/THI5-like" evidence="4">
    <location>
        <begin position="22"/>
        <end position="231"/>
    </location>
</feature>
<dbReference type="Pfam" id="PF09084">
    <property type="entry name" value="NMT1"/>
    <property type="match status" value="1"/>
</dbReference>
<name>A0A160VAM4_9ZZZZ</name>
<comment type="similarity">
    <text evidence="2">Belongs to the bacterial solute-binding protein SsuA/TauA family.</text>
</comment>
<evidence type="ECO:0000256" key="1">
    <source>
        <dbReference type="ARBA" id="ARBA00004418"/>
    </source>
</evidence>
<dbReference type="EMBL" id="FAXA01000255">
    <property type="protein sequence ID" value="CUV02415.1"/>
    <property type="molecule type" value="Genomic_DNA"/>
</dbReference>
<dbReference type="AlphaFoldDB" id="A0A160VAM4"/>
<gene>
    <name evidence="5" type="ORF">MGWOODY_Clf931</name>
</gene>
<evidence type="ECO:0000256" key="2">
    <source>
        <dbReference type="ARBA" id="ARBA00010742"/>
    </source>
</evidence>
<evidence type="ECO:0000256" key="3">
    <source>
        <dbReference type="ARBA" id="ARBA00022729"/>
    </source>
</evidence>
<dbReference type="SUPFAM" id="SSF53850">
    <property type="entry name" value="Periplasmic binding protein-like II"/>
    <property type="match status" value="1"/>
</dbReference>
<dbReference type="GO" id="GO:0042597">
    <property type="term" value="C:periplasmic space"/>
    <property type="evidence" value="ECO:0007669"/>
    <property type="project" value="UniProtKB-SubCell"/>
</dbReference>
<sequence length="312" mass="34272">MGSTNNRLPLRLIEVIRTLFYTPIYVSVAGGFLEKEGLDVDFKTCPPEFGHPMSALNQGAADIAQSGIMRSIIASDWGAETVPMHFAEINSRDGFFVISRTNQDSFQWESLKGAELIPVGFSPMPWASFQYALRRHNIEPSEVDLVTGLNLDQAMAAFREGKAEYIHVPQPAAEQLLEDGSGHLAIALGPENGHLAYSSFAATNHYLATQSETVHRFTVGYANGLDWLSAHNATEVGEAVAGFFPQVSLELVIKSVARLKAQDNWPTDPTLDQPQFENLHDILLAAGLAKERQPYSKMVRTDIVTTALASRK</sequence>
<comment type="subcellular location">
    <subcellularLocation>
        <location evidence="1">Periplasm</location>
    </subcellularLocation>
</comment>